<proteinExistence type="predicted"/>
<keyword evidence="1" id="KW-0812">Transmembrane</keyword>
<feature type="transmembrane region" description="Helical" evidence="1">
    <location>
        <begin position="6"/>
        <end position="29"/>
    </location>
</feature>
<reference evidence="2 3" key="1">
    <citation type="journal article" date="2015" name="Genome Announc.">
        <title>Draft Genome Sequence of the Terrestrial Cyanobacterium Scytonema millei VB511283, Isolated from Eastern India.</title>
        <authorList>
            <person name="Sen D."/>
            <person name="Chandrababunaidu M.M."/>
            <person name="Singh D."/>
            <person name="Sanghi N."/>
            <person name="Ghorai A."/>
            <person name="Mishra G.P."/>
            <person name="Madduluri M."/>
            <person name="Adhikary S.P."/>
            <person name="Tripathy S."/>
        </authorList>
    </citation>
    <scope>NUCLEOTIDE SEQUENCE [LARGE SCALE GENOMIC DNA]</scope>
    <source>
        <strain evidence="2 3">VB511283</strain>
    </source>
</reference>
<name>A0A9X5I330_9CYAN</name>
<keyword evidence="3" id="KW-1185">Reference proteome</keyword>
<dbReference type="Proteomes" id="UP000031532">
    <property type="component" value="Unassembled WGS sequence"/>
</dbReference>
<dbReference type="AlphaFoldDB" id="A0A9X5I330"/>
<evidence type="ECO:0000313" key="2">
    <source>
        <dbReference type="EMBL" id="NHC33525.1"/>
    </source>
</evidence>
<gene>
    <name evidence="2" type="ORF">QH73_0002415</name>
</gene>
<evidence type="ECO:0000256" key="1">
    <source>
        <dbReference type="SAM" id="Phobius"/>
    </source>
</evidence>
<accession>A0A9X5I330</accession>
<protein>
    <submittedName>
        <fullName evidence="2">Uncharacterized protein</fullName>
    </submittedName>
</protein>
<organism evidence="2 3">
    <name type="scientific">Scytonema millei VB511283</name>
    <dbReference type="NCBI Taxonomy" id="1245923"/>
    <lineage>
        <taxon>Bacteria</taxon>
        <taxon>Bacillati</taxon>
        <taxon>Cyanobacteriota</taxon>
        <taxon>Cyanophyceae</taxon>
        <taxon>Nostocales</taxon>
        <taxon>Scytonemataceae</taxon>
        <taxon>Scytonema</taxon>
    </lineage>
</organism>
<keyword evidence="1" id="KW-0472">Membrane</keyword>
<dbReference type="RefSeq" id="WP_165587605.1">
    <property type="nucleotide sequence ID" value="NZ_JTJC03000001.1"/>
</dbReference>
<sequence>MSVSLLIALIAILGLVISTISLLSGLVFLRKFKQEKKQALNKPQKI</sequence>
<comment type="caution">
    <text evidence="2">The sequence shown here is derived from an EMBL/GenBank/DDBJ whole genome shotgun (WGS) entry which is preliminary data.</text>
</comment>
<dbReference type="EMBL" id="JTJC03000001">
    <property type="protein sequence ID" value="NHC33525.1"/>
    <property type="molecule type" value="Genomic_DNA"/>
</dbReference>
<evidence type="ECO:0000313" key="3">
    <source>
        <dbReference type="Proteomes" id="UP000031532"/>
    </source>
</evidence>
<keyword evidence="1" id="KW-1133">Transmembrane helix</keyword>